<dbReference type="OrthoDB" id="11179at2157"/>
<reference evidence="10 11" key="1">
    <citation type="submission" date="2019-10" db="EMBL/GenBank/DDBJ databases">
        <title>Unraveling microbial dark matter from salterns through culturing: the case of the genus Halosegnis.</title>
        <authorList>
            <person name="Duran-Viseras A."/>
            <person name="Andrei A.-S."/>
            <person name="Vera-Gargallo B."/>
            <person name="Ghai R."/>
            <person name="Sanchez-Porro C."/>
            <person name="Ventosa A."/>
        </authorList>
    </citation>
    <scope>NUCLEOTIDE SEQUENCE [LARGE SCALE GENOMIC DNA]</scope>
    <source>
        <strain evidence="8 11">F17-44</strain>
        <strain evidence="7 12">F18-79</strain>
        <strain evidence="9 10">F19-13</strain>
    </source>
</reference>
<accession>A0A5N5UE81</accession>
<keyword evidence="1 5" id="KW-0808">Transferase</keyword>
<evidence type="ECO:0000313" key="12">
    <source>
        <dbReference type="Proteomes" id="UP000326865"/>
    </source>
</evidence>
<evidence type="ECO:0000256" key="6">
    <source>
        <dbReference type="SAM" id="MobiDB-lite"/>
    </source>
</evidence>
<dbReference type="Pfam" id="PF01983">
    <property type="entry name" value="CofC"/>
    <property type="match status" value="1"/>
</dbReference>
<comment type="function">
    <text evidence="5">Guanylyltransferase that catalyzes the activation of (2S)-2-phospholactate (2-PL) as (2S)-lactyl-2-diphospho-5'-guanosine, via the condensation of 2-PL with GTP. It is involved in the biosynthesis of coenzyme F420, a hydride carrier cofactor.</text>
</comment>
<dbReference type="Gene3D" id="3.90.550.10">
    <property type="entry name" value="Spore Coat Polysaccharide Biosynthesis Protein SpsA, Chain A"/>
    <property type="match status" value="1"/>
</dbReference>
<dbReference type="GO" id="GO:0043814">
    <property type="term" value="F:phospholactate guanylyltransferase activity"/>
    <property type="evidence" value="ECO:0007669"/>
    <property type="project" value="UniProtKB-EC"/>
</dbReference>
<keyword evidence="4 5" id="KW-0342">GTP-binding</keyword>
<comment type="subunit">
    <text evidence="5">Homodimer.</text>
</comment>
<organism evidence="8 11">
    <name type="scientific">Halosegnis rubeus</name>
    <dbReference type="NCBI Taxonomy" id="2212850"/>
    <lineage>
        <taxon>Archaea</taxon>
        <taxon>Methanobacteriati</taxon>
        <taxon>Methanobacteriota</taxon>
        <taxon>Stenosarchaea group</taxon>
        <taxon>Halobacteria</taxon>
        <taxon>Halobacteriales</taxon>
        <taxon>Natronomonadaceae</taxon>
        <taxon>Halosegnis</taxon>
    </lineage>
</organism>
<dbReference type="EMBL" id="QJOW01000002">
    <property type="protein sequence ID" value="KAB7517025.1"/>
    <property type="molecule type" value="Genomic_DNA"/>
</dbReference>
<accession>A0A5N5UAW5</accession>
<dbReference type="Proteomes" id="UP000326865">
    <property type="component" value="Unassembled WGS sequence"/>
</dbReference>
<evidence type="ECO:0000256" key="4">
    <source>
        <dbReference type="ARBA" id="ARBA00023134"/>
    </source>
</evidence>
<protein>
    <recommendedName>
        <fullName evidence="5">2-phospho-L-lactate guanylyltransferase</fullName>
        <shortName evidence="5">LP guanylyltransferase</shortName>
        <ecNumber evidence="5">2.7.7.68</ecNumber>
    </recommendedName>
</protein>
<dbReference type="InterPro" id="IPR002835">
    <property type="entry name" value="CofC"/>
</dbReference>
<dbReference type="GO" id="GO:0052645">
    <property type="term" value="P:F420-0 metabolic process"/>
    <property type="evidence" value="ECO:0007669"/>
    <property type="project" value="UniProtKB-UniRule"/>
</dbReference>
<evidence type="ECO:0000256" key="1">
    <source>
        <dbReference type="ARBA" id="ARBA00022679"/>
    </source>
</evidence>
<dbReference type="EMBL" id="QMDY01000001">
    <property type="protein sequence ID" value="KAB7519847.1"/>
    <property type="molecule type" value="Genomic_DNA"/>
</dbReference>
<dbReference type="EMBL" id="QKKZ01000001">
    <property type="protein sequence ID" value="KAB7515760.1"/>
    <property type="molecule type" value="Genomic_DNA"/>
</dbReference>
<evidence type="ECO:0000256" key="3">
    <source>
        <dbReference type="ARBA" id="ARBA00022741"/>
    </source>
</evidence>
<evidence type="ECO:0000313" key="8">
    <source>
        <dbReference type="EMBL" id="KAB7517025.1"/>
    </source>
</evidence>
<dbReference type="AlphaFoldDB" id="A0A5N5UE81"/>
<dbReference type="InterPro" id="IPR029044">
    <property type="entry name" value="Nucleotide-diphossugar_trans"/>
</dbReference>
<name>A0A5N5UE81_9EURY</name>
<keyword evidence="12" id="KW-1185">Reference proteome</keyword>
<keyword evidence="3 5" id="KW-0547">Nucleotide-binding</keyword>
<dbReference type="HAMAP" id="MF_02114">
    <property type="entry name" value="CofC"/>
    <property type="match status" value="1"/>
</dbReference>
<comment type="pathway">
    <text evidence="5">Cofactor biosynthesis; coenzyme F420 biosynthesis.</text>
</comment>
<dbReference type="EC" id="2.7.7.68" evidence="5"/>
<keyword evidence="2 5" id="KW-0548">Nucleotidyltransferase</keyword>
<evidence type="ECO:0000313" key="7">
    <source>
        <dbReference type="EMBL" id="KAB7515760.1"/>
    </source>
</evidence>
<dbReference type="Gene3D" id="6.10.140.50">
    <property type="match status" value="1"/>
</dbReference>
<comment type="similarity">
    <text evidence="5">Belongs to the CofC family.</text>
</comment>
<dbReference type="RefSeq" id="WP_152119908.1">
    <property type="nucleotide sequence ID" value="NZ_QJOW01000002.1"/>
</dbReference>
<gene>
    <name evidence="5 8" type="primary">cofC</name>
    <name evidence="7" type="ORF">DM867_01030</name>
    <name evidence="8" type="ORF">DMP03_06610</name>
    <name evidence="9" type="ORF">DP108_00920</name>
</gene>
<dbReference type="UniPathway" id="UPA00071"/>
<dbReference type="PANTHER" id="PTHR40392">
    <property type="entry name" value="2-PHOSPHO-L-LACTATE GUANYLYLTRANSFERASE"/>
    <property type="match status" value="1"/>
</dbReference>
<dbReference type="SUPFAM" id="SSF53448">
    <property type="entry name" value="Nucleotide-diphospho-sugar transferases"/>
    <property type="match status" value="1"/>
</dbReference>
<proteinExistence type="inferred from homology"/>
<dbReference type="Proteomes" id="UP000326302">
    <property type="component" value="Unassembled WGS sequence"/>
</dbReference>
<evidence type="ECO:0000313" key="10">
    <source>
        <dbReference type="Proteomes" id="UP000326207"/>
    </source>
</evidence>
<accession>A0A5N5ULP6</accession>
<evidence type="ECO:0000313" key="9">
    <source>
        <dbReference type="EMBL" id="KAB7519847.1"/>
    </source>
</evidence>
<feature type="region of interest" description="Disordered" evidence="6">
    <location>
        <begin position="183"/>
        <end position="202"/>
    </location>
</feature>
<comment type="catalytic activity">
    <reaction evidence="5">
        <text>(2S)-2-phospholactate + GTP + H(+) = (2S)-lactyl-2-diphospho-5'-guanosine + diphosphate</text>
        <dbReference type="Rhea" id="RHEA:63424"/>
        <dbReference type="ChEBI" id="CHEBI:15378"/>
        <dbReference type="ChEBI" id="CHEBI:33019"/>
        <dbReference type="ChEBI" id="CHEBI:37565"/>
        <dbReference type="ChEBI" id="CHEBI:59435"/>
        <dbReference type="ChEBI" id="CHEBI:59906"/>
        <dbReference type="EC" id="2.7.7.68"/>
    </reaction>
</comment>
<evidence type="ECO:0000256" key="5">
    <source>
        <dbReference type="HAMAP-Rule" id="MF_02114"/>
    </source>
</evidence>
<dbReference type="Proteomes" id="UP000326207">
    <property type="component" value="Unassembled WGS sequence"/>
</dbReference>
<dbReference type="NCBIfam" id="TIGR03552">
    <property type="entry name" value="F420_cofC"/>
    <property type="match status" value="1"/>
</dbReference>
<evidence type="ECO:0000313" key="11">
    <source>
        <dbReference type="Proteomes" id="UP000326302"/>
    </source>
</evidence>
<dbReference type="GO" id="GO:0005525">
    <property type="term" value="F:GTP binding"/>
    <property type="evidence" value="ECO:0007669"/>
    <property type="project" value="UniProtKB-KW"/>
</dbReference>
<sequence length="202" mass="21865">MRVLVPFGARDPKSRLSSLFSPAERRTLAETMLADVLGALSDHEPVVVANAPVETPVPTQIDQRPLTTAVNARLGDEPTAVVMADLPLVRRETIARLLNTDADVVVAPGLGGGTNALVVRDGDFETDYHGVSVRDHRERARAVGATVATVDSYRLGVDIDEPADLVEVLLHGERETPAWLRDRGGRAETTDGRTQFRLDGRD</sequence>
<dbReference type="PANTHER" id="PTHR40392:SF1">
    <property type="entry name" value="2-PHOSPHO-L-LACTATE GUANYLYLTRANSFERASE"/>
    <property type="match status" value="1"/>
</dbReference>
<evidence type="ECO:0000256" key="2">
    <source>
        <dbReference type="ARBA" id="ARBA00022695"/>
    </source>
</evidence>
<comment type="caution">
    <text evidence="8">The sequence shown here is derived from an EMBL/GenBank/DDBJ whole genome shotgun (WGS) entry which is preliminary data.</text>
</comment>